<organism evidence="1 2">
    <name type="scientific">Collybia nuda</name>
    <dbReference type="NCBI Taxonomy" id="64659"/>
    <lineage>
        <taxon>Eukaryota</taxon>
        <taxon>Fungi</taxon>
        <taxon>Dikarya</taxon>
        <taxon>Basidiomycota</taxon>
        <taxon>Agaricomycotina</taxon>
        <taxon>Agaricomycetes</taxon>
        <taxon>Agaricomycetidae</taxon>
        <taxon>Agaricales</taxon>
        <taxon>Tricholomatineae</taxon>
        <taxon>Clitocybaceae</taxon>
        <taxon>Collybia</taxon>
    </lineage>
</organism>
<accession>A0A9P5XPA3</accession>
<dbReference type="EMBL" id="MU150940">
    <property type="protein sequence ID" value="KAF9455192.1"/>
    <property type="molecule type" value="Genomic_DNA"/>
</dbReference>
<name>A0A9P5XPA3_9AGAR</name>
<comment type="caution">
    <text evidence="1">The sequence shown here is derived from an EMBL/GenBank/DDBJ whole genome shotgun (WGS) entry which is preliminary data.</text>
</comment>
<dbReference type="AlphaFoldDB" id="A0A9P5XPA3"/>
<evidence type="ECO:0000313" key="2">
    <source>
        <dbReference type="Proteomes" id="UP000807353"/>
    </source>
</evidence>
<proteinExistence type="predicted"/>
<dbReference type="Proteomes" id="UP000807353">
    <property type="component" value="Unassembled WGS sequence"/>
</dbReference>
<reference evidence="1" key="1">
    <citation type="submission" date="2020-11" db="EMBL/GenBank/DDBJ databases">
        <authorList>
            <consortium name="DOE Joint Genome Institute"/>
            <person name="Ahrendt S."/>
            <person name="Riley R."/>
            <person name="Andreopoulos W."/>
            <person name="Labutti K."/>
            <person name="Pangilinan J."/>
            <person name="Ruiz-Duenas F.J."/>
            <person name="Barrasa J.M."/>
            <person name="Sanchez-Garcia M."/>
            <person name="Camarero S."/>
            <person name="Miyauchi S."/>
            <person name="Serrano A."/>
            <person name="Linde D."/>
            <person name="Babiker R."/>
            <person name="Drula E."/>
            <person name="Ayuso-Fernandez I."/>
            <person name="Pacheco R."/>
            <person name="Padilla G."/>
            <person name="Ferreira P."/>
            <person name="Barriuso J."/>
            <person name="Kellner H."/>
            <person name="Castanera R."/>
            <person name="Alfaro M."/>
            <person name="Ramirez L."/>
            <person name="Pisabarro A.G."/>
            <person name="Kuo A."/>
            <person name="Tritt A."/>
            <person name="Lipzen A."/>
            <person name="He G."/>
            <person name="Yan M."/>
            <person name="Ng V."/>
            <person name="Cullen D."/>
            <person name="Martin F."/>
            <person name="Rosso M.-N."/>
            <person name="Henrissat B."/>
            <person name="Hibbett D."/>
            <person name="Martinez A.T."/>
            <person name="Grigoriev I.V."/>
        </authorList>
    </citation>
    <scope>NUCLEOTIDE SEQUENCE</scope>
    <source>
        <strain evidence="1">CBS 247.69</strain>
    </source>
</reference>
<evidence type="ECO:0000313" key="1">
    <source>
        <dbReference type="EMBL" id="KAF9455192.1"/>
    </source>
</evidence>
<protein>
    <submittedName>
        <fullName evidence="1">Uncharacterized protein</fullName>
    </submittedName>
</protein>
<keyword evidence="2" id="KW-1185">Reference proteome</keyword>
<sequence length="52" mass="5723">MITMQSYLLYQPYCVYGGPTLVGNPQIDLSGSSLPGLPWQQSSQEVCSIQGW</sequence>
<gene>
    <name evidence="1" type="ORF">BDZ94DRAFT_1327695</name>
</gene>